<evidence type="ECO:0000313" key="2">
    <source>
        <dbReference type="Proteomes" id="UP000677244"/>
    </source>
</evidence>
<proteinExistence type="predicted"/>
<organism evidence="1 2">
    <name type="scientific">Niastella soli</name>
    <dbReference type="NCBI Taxonomy" id="2821487"/>
    <lineage>
        <taxon>Bacteria</taxon>
        <taxon>Pseudomonadati</taxon>
        <taxon>Bacteroidota</taxon>
        <taxon>Chitinophagia</taxon>
        <taxon>Chitinophagales</taxon>
        <taxon>Chitinophagaceae</taxon>
        <taxon>Niastella</taxon>
    </lineage>
</organism>
<comment type="caution">
    <text evidence="1">The sequence shown here is derived from an EMBL/GenBank/DDBJ whole genome shotgun (WGS) entry which is preliminary data.</text>
</comment>
<name>A0ABS3Z0R2_9BACT</name>
<dbReference type="Proteomes" id="UP000677244">
    <property type="component" value="Unassembled WGS sequence"/>
</dbReference>
<sequence length="79" mass="9081">MKPVTCILQPGTSQSPYATARRVWLITNMEGEKIMAILYSTREAGDLPTLVLRDVLLQHYYYLRTSDFYKEGEGKNHSN</sequence>
<dbReference type="RefSeq" id="WP_209141796.1">
    <property type="nucleotide sequence ID" value="NZ_JAGHKO010000010.1"/>
</dbReference>
<gene>
    <name evidence="1" type="ORF">J7I42_25920</name>
</gene>
<keyword evidence="2" id="KW-1185">Reference proteome</keyword>
<dbReference type="EMBL" id="JAGHKO010000010">
    <property type="protein sequence ID" value="MBO9203748.1"/>
    <property type="molecule type" value="Genomic_DNA"/>
</dbReference>
<accession>A0ABS3Z0R2</accession>
<protein>
    <submittedName>
        <fullName evidence="1">Uncharacterized protein</fullName>
    </submittedName>
</protein>
<evidence type="ECO:0000313" key="1">
    <source>
        <dbReference type="EMBL" id="MBO9203748.1"/>
    </source>
</evidence>
<reference evidence="1 2" key="1">
    <citation type="submission" date="2021-03" db="EMBL/GenBank/DDBJ databases">
        <title>Assistant Professor.</title>
        <authorList>
            <person name="Huq M.A."/>
        </authorList>
    </citation>
    <scope>NUCLEOTIDE SEQUENCE [LARGE SCALE GENOMIC DNA]</scope>
    <source>
        <strain evidence="1 2">MAH-29</strain>
    </source>
</reference>